<organism evidence="1 2">
    <name type="scientific">Gemmatimonas aurantiaca</name>
    <dbReference type="NCBI Taxonomy" id="173480"/>
    <lineage>
        <taxon>Bacteria</taxon>
        <taxon>Pseudomonadati</taxon>
        <taxon>Gemmatimonadota</taxon>
        <taxon>Gemmatimonadia</taxon>
        <taxon>Gemmatimonadales</taxon>
        <taxon>Gemmatimonadaceae</taxon>
        <taxon>Gemmatimonas</taxon>
    </lineage>
</organism>
<dbReference type="EMBL" id="DPIY01000003">
    <property type="protein sequence ID" value="HCT56085.1"/>
    <property type="molecule type" value="Genomic_DNA"/>
</dbReference>
<proteinExistence type="predicted"/>
<sequence>MPRGDSPLVFGRIIVIGGGCYGSWYTQQIGRAHARGALQVHEVVVVDRNADCTVATRMHEGAYGELPVRLRVAAWDDFLDEWLDEGPTALRQDAMVPSPLMPHVCLDWLMRRAAARWPGRGMRVDPLDVDPETPWQRAAPDGRHYVSFATWMCPVNCIEPASCPAIKAPRDWSMPVAIGRIPTVASAVPGEPRRPTLRGAVSFHCVHRTYGVGMIDAAAIAEADVRVSAWGGEGPCRVLVGTMSHCHGALGVLALD</sequence>
<gene>
    <name evidence="1" type="ORF">DGD08_02610</name>
</gene>
<evidence type="ECO:0000313" key="1">
    <source>
        <dbReference type="EMBL" id="HCT56085.1"/>
    </source>
</evidence>
<accession>A0A3D4V4R8</accession>
<protein>
    <recommendedName>
        <fullName evidence="3">FAD dependent oxidoreductase domain-containing protein</fullName>
    </recommendedName>
</protein>
<reference evidence="1 2" key="1">
    <citation type="journal article" date="2018" name="Nat. Biotechnol.">
        <title>A standardized bacterial taxonomy based on genome phylogeny substantially revises the tree of life.</title>
        <authorList>
            <person name="Parks D.H."/>
            <person name="Chuvochina M."/>
            <person name="Waite D.W."/>
            <person name="Rinke C."/>
            <person name="Skarshewski A."/>
            <person name="Chaumeil P.A."/>
            <person name="Hugenholtz P."/>
        </authorList>
    </citation>
    <scope>NUCLEOTIDE SEQUENCE [LARGE SCALE GENOMIC DNA]</scope>
    <source>
        <strain evidence="1">UBA8844</strain>
    </source>
</reference>
<name>A0A3D4V4R8_9BACT</name>
<comment type="caution">
    <text evidence="1">The sequence shown here is derived from an EMBL/GenBank/DDBJ whole genome shotgun (WGS) entry which is preliminary data.</text>
</comment>
<evidence type="ECO:0000313" key="2">
    <source>
        <dbReference type="Proteomes" id="UP000264071"/>
    </source>
</evidence>
<dbReference type="AlphaFoldDB" id="A0A3D4V4R8"/>
<dbReference type="Proteomes" id="UP000264071">
    <property type="component" value="Unassembled WGS sequence"/>
</dbReference>
<dbReference type="OMA" id="FATWMCP"/>
<evidence type="ECO:0008006" key="3">
    <source>
        <dbReference type="Google" id="ProtNLM"/>
    </source>
</evidence>